<dbReference type="KEGG" id="dee:HQN60_00125"/>
<reference evidence="2 3" key="1">
    <citation type="submission" date="2020-05" db="EMBL/GenBank/DDBJ databases">
        <title>Complete genome sequence of Deefgea sp. D17.</title>
        <authorList>
            <person name="Bae J.-W."/>
            <person name="Han J.E."/>
        </authorList>
    </citation>
    <scope>NUCLEOTIDE SEQUENCE [LARGE SCALE GENOMIC DNA]</scope>
    <source>
        <strain evidence="2 3">D17</strain>
    </source>
</reference>
<feature type="transmembrane region" description="Helical" evidence="1">
    <location>
        <begin position="33"/>
        <end position="53"/>
    </location>
</feature>
<organism evidence="2 3">
    <name type="scientific">Deefgea piscis</name>
    <dbReference type="NCBI Taxonomy" id="2739061"/>
    <lineage>
        <taxon>Bacteria</taxon>
        <taxon>Pseudomonadati</taxon>
        <taxon>Pseudomonadota</taxon>
        <taxon>Betaproteobacteria</taxon>
        <taxon>Neisseriales</taxon>
        <taxon>Chitinibacteraceae</taxon>
        <taxon>Deefgea</taxon>
    </lineage>
</organism>
<dbReference type="Proteomes" id="UP000504844">
    <property type="component" value="Chromosome"/>
</dbReference>
<evidence type="ECO:0000313" key="2">
    <source>
        <dbReference type="EMBL" id="QKJ65271.1"/>
    </source>
</evidence>
<dbReference type="RefSeq" id="WP_173531781.1">
    <property type="nucleotide sequence ID" value="NZ_CP054143.1"/>
</dbReference>
<evidence type="ECO:0000256" key="1">
    <source>
        <dbReference type="SAM" id="Phobius"/>
    </source>
</evidence>
<keyword evidence="1" id="KW-0812">Transmembrane</keyword>
<keyword evidence="1" id="KW-1133">Transmembrane helix</keyword>
<protein>
    <submittedName>
        <fullName evidence="2">Uncharacterized protein</fullName>
    </submittedName>
</protein>
<dbReference type="AlphaFoldDB" id="A0A6M8SKW3"/>
<dbReference type="EMBL" id="CP054143">
    <property type="protein sequence ID" value="QKJ65271.1"/>
    <property type="molecule type" value="Genomic_DNA"/>
</dbReference>
<proteinExistence type="predicted"/>
<name>A0A6M8SKW3_9NEIS</name>
<accession>A0A6M8SKW3</accession>
<gene>
    <name evidence="2" type="ORF">HQN60_00125</name>
</gene>
<sequence>MRSLFYAAAWLVLGLTLLPITLLEPSIIWRGIFIGLTLFCGIACGVNAALLVINNQGNSNHGT</sequence>
<keyword evidence="3" id="KW-1185">Reference proteome</keyword>
<evidence type="ECO:0000313" key="3">
    <source>
        <dbReference type="Proteomes" id="UP000504844"/>
    </source>
</evidence>
<keyword evidence="1" id="KW-0472">Membrane</keyword>